<evidence type="ECO:0000313" key="11">
    <source>
        <dbReference type="Proteomes" id="UP000554235"/>
    </source>
</evidence>
<evidence type="ECO:0000256" key="2">
    <source>
        <dbReference type="ARBA" id="ARBA00022448"/>
    </source>
</evidence>
<organism evidence="10 11">
    <name type="scientific">Fusarium albosuccineum</name>
    <dbReference type="NCBI Taxonomy" id="1237068"/>
    <lineage>
        <taxon>Eukaryota</taxon>
        <taxon>Fungi</taxon>
        <taxon>Dikarya</taxon>
        <taxon>Ascomycota</taxon>
        <taxon>Pezizomycotina</taxon>
        <taxon>Sordariomycetes</taxon>
        <taxon>Hypocreomycetidae</taxon>
        <taxon>Hypocreales</taxon>
        <taxon>Nectriaceae</taxon>
        <taxon>Fusarium</taxon>
        <taxon>Fusarium decemcellulare species complex</taxon>
    </lineage>
</organism>
<protein>
    <submittedName>
        <fullName evidence="10">Major facilitator superfamily transporter</fullName>
    </submittedName>
</protein>
<keyword evidence="6" id="KW-0325">Glycoprotein</keyword>
<feature type="transmembrane region" description="Helical" evidence="8">
    <location>
        <begin position="398"/>
        <end position="417"/>
    </location>
</feature>
<feature type="transmembrane region" description="Helical" evidence="8">
    <location>
        <begin position="216"/>
        <end position="240"/>
    </location>
</feature>
<gene>
    <name evidence="10" type="ORF">FALBO_11937</name>
</gene>
<dbReference type="Pfam" id="PF07690">
    <property type="entry name" value="MFS_1"/>
    <property type="match status" value="1"/>
</dbReference>
<feature type="transmembrane region" description="Helical" evidence="8">
    <location>
        <begin position="124"/>
        <end position="146"/>
    </location>
</feature>
<dbReference type="OrthoDB" id="10262656at2759"/>
<feature type="transmembrane region" description="Helical" evidence="8">
    <location>
        <begin position="260"/>
        <end position="282"/>
    </location>
</feature>
<keyword evidence="2" id="KW-0813">Transport</keyword>
<keyword evidence="4 8" id="KW-1133">Transmembrane helix</keyword>
<feature type="transmembrane region" description="Helical" evidence="8">
    <location>
        <begin position="480"/>
        <end position="500"/>
    </location>
</feature>
<dbReference type="InterPro" id="IPR036259">
    <property type="entry name" value="MFS_trans_sf"/>
</dbReference>
<feature type="transmembrane region" description="Helical" evidence="8">
    <location>
        <begin position="158"/>
        <end position="176"/>
    </location>
</feature>
<feature type="domain" description="Major facilitator superfamily (MFS) profile" evidence="9">
    <location>
        <begin position="88"/>
        <end position="601"/>
    </location>
</feature>
<evidence type="ECO:0000256" key="5">
    <source>
        <dbReference type="ARBA" id="ARBA00023136"/>
    </source>
</evidence>
<proteinExistence type="predicted"/>
<dbReference type="Proteomes" id="UP000554235">
    <property type="component" value="Unassembled WGS sequence"/>
</dbReference>
<comment type="subcellular location">
    <subcellularLocation>
        <location evidence="1">Membrane</location>
        <topology evidence="1">Multi-pass membrane protein</topology>
    </subcellularLocation>
</comment>
<dbReference type="InterPro" id="IPR020846">
    <property type="entry name" value="MFS_dom"/>
</dbReference>
<dbReference type="CDD" id="cd17330">
    <property type="entry name" value="MFS_SLC46_TetA_like"/>
    <property type="match status" value="1"/>
</dbReference>
<evidence type="ECO:0000256" key="1">
    <source>
        <dbReference type="ARBA" id="ARBA00004141"/>
    </source>
</evidence>
<feature type="transmembrane region" description="Helical" evidence="8">
    <location>
        <begin position="451"/>
        <end position="473"/>
    </location>
</feature>
<dbReference type="EMBL" id="JAADYS010001750">
    <property type="protein sequence ID" value="KAF4461276.1"/>
    <property type="molecule type" value="Genomic_DNA"/>
</dbReference>
<sequence length="631" mass="67902">MDHLHDDTIAPPPHRLVPCACATMPPPNENPEPEVEIGKKLDAAVRQDITPPTSVNSMVPLVTKALGSCILSEGLPSANSKRIGSGEGIRWVAICRFSEPIAFNSILAYTFVMVKDLGVDENDASFYAGLLVSAYAVAEALTSMGWGVLSDHVGRKPVVLFGLVGVALSSLIFGLAERYWVALLARFIGGALNGNVSVMQTMVAEMVKNPEHEPKAYAVQPFVWTLGGIIGSAMGGFLAQPAIFYPSLFSADGLFGRYPYLLPNLVSVIVVVLAVIQGIFFLEETNIHPNSDDSNQNEQEVESNAVADEEEEPAEDTALLRRPKQRSLVPRRDISTSRSRPRFAESSLPLAVEHDFIDLRRSSFGTVHSIKFPEDLRSTNGATSSPPTEQAKFQGKTFNFTVMMLVVSLLISSYHQMAANSLLPTHLLDVPDAPRGQLDFHGGLGYTVHDVGGFLAVNGVLGLCIQAFIFPVFVGRFGVWHSFICMIILYPTSYVLMPFLSALPRPLISGGIYLSLFMQSFYGMIVAPVILILLKNATPSPQVLGRVNGLAMSGACLARTVAPPLAGVIYSVAGSAAAWASCAGVALLGVLQVFWVPRKHIHVDHVVVDNALTRQITNDSHAAGGDAGDRT</sequence>
<reference evidence="10 11" key="1">
    <citation type="submission" date="2020-01" db="EMBL/GenBank/DDBJ databases">
        <title>Identification and distribution of gene clusters putatively required for synthesis of sphingolipid metabolism inhibitors in phylogenetically diverse species of the filamentous fungus Fusarium.</title>
        <authorList>
            <person name="Kim H.-S."/>
            <person name="Busman M."/>
            <person name="Brown D.W."/>
            <person name="Divon H."/>
            <person name="Uhlig S."/>
            <person name="Proctor R.H."/>
        </authorList>
    </citation>
    <scope>NUCLEOTIDE SEQUENCE [LARGE SCALE GENOMIC DNA]</scope>
    <source>
        <strain evidence="10 11">NRRL 20459</strain>
    </source>
</reference>
<evidence type="ECO:0000256" key="7">
    <source>
        <dbReference type="SAM" id="MobiDB-lite"/>
    </source>
</evidence>
<evidence type="ECO:0000313" key="10">
    <source>
        <dbReference type="EMBL" id="KAF4461276.1"/>
    </source>
</evidence>
<evidence type="ECO:0000259" key="9">
    <source>
        <dbReference type="PROSITE" id="PS50850"/>
    </source>
</evidence>
<evidence type="ECO:0000256" key="4">
    <source>
        <dbReference type="ARBA" id="ARBA00022989"/>
    </source>
</evidence>
<dbReference type="InterPro" id="IPR011701">
    <property type="entry name" value="MFS"/>
</dbReference>
<feature type="region of interest" description="Disordered" evidence="7">
    <location>
        <begin position="287"/>
        <end position="335"/>
    </location>
</feature>
<accession>A0A8H4L3D3</accession>
<name>A0A8H4L3D3_9HYPO</name>
<feature type="transmembrane region" description="Helical" evidence="8">
    <location>
        <begin position="182"/>
        <end position="204"/>
    </location>
</feature>
<feature type="transmembrane region" description="Helical" evidence="8">
    <location>
        <begin position="568"/>
        <end position="591"/>
    </location>
</feature>
<feature type="transmembrane region" description="Helical" evidence="8">
    <location>
        <begin position="543"/>
        <end position="562"/>
    </location>
</feature>
<dbReference type="PROSITE" id="PS50850">
    <property type="entry name" value="MFS"/>
    <property type="match status" value="1"/>
</dbReference>
<feature type="transmembrane region" description="Helical" evidence="8">
    <location>
        <begin position="512"/>
        <end position="534"/>
    </location>
</feature>
<dbReference type="SUPFAM" id="SSF103473">
    <property type="entry name" value="MFS general substrate transporter"/>
    <property type="match status" value="1"/>
</dbReference>
<evidence type="ECO:0000256" key="8">
    <source>
        <dbReference type="SAM" id="Phobius"/>
    </source>
</evidence>
<evidence type="ECO:0000256" key="6">
    <source>
        <dbReference type="ARBA" id="ARBA00023180"/>
    </source>
</evidence>
<dbReference type="AlphaFoldDB" id="A0A8H4L3D3"/>
<dbReference type="GO" id="GO:0022857">
    <property type="term" value="F:transmembrane transporter activity"/>
    <property type="evidence" value="ECO:0007669"/>
    <property type="project" value="InterPro"/>
</dbReference>
<feature type="compositionally biased region" description="Polar residues" evidence="7">
    <location>
        <begin position="287"/>
        <end position="298"/>
    </location>
</feature>
<dbReference type="Gene3D" id="1.20.1250.20">
    <property type="entry name" value="MFS general substrate transporter like domains"/>
    <property type="match status" value="1"/>
</dbReference>
<keyword evidence="3 8" id="KW-0812">Transmembrane</keyword>
<comment type="caution">
    <text evidence="10">The sequence shown here is derived from an EMBL/GenBank/DDBJ whole genome shotgun (WGS) entry which is preliminary data.</text>
</comment>
<dbReference type="PANTHER" id="PTHR23504">
    <property type="entry name" value="MAJOR FACILITATOR SUPERFAMILY DOMAIN-CONTAINING PROTEIN 10"/>
    <property type="match status" value="1"/>
</dbReference>
<keyword evidence="5 8" id="KW-0472">Membrane</keyword>
<evidence type="ECO:0000256" key="3">
    <source>
        <dbReference type="ARBA" id="ARBA00022692"/>
    </source>
</evidence>
<keyword evidence="11" id="KW-1185">Reference proteome</keyword>
<feature type="transmembrane region" description="Helical" evidence="8">
    <location>
        <begin position="91"/>
        <end position="112"/>
    </location>
</feature>
<dbReference type="GO" id="GO:0016020">
    <property type="term" value="C:membrane"/>
    <property type="evidence" value="ECO:0007669"/>
    <property type="project" value="UniProtKB-SubCell"/>
</dbReference>
<dbReference type="PANTHER" id="PTHR23504:SF2">
    <property type="entry name" value="TRANSPORTER, PUTATIVE (AFU_ORTHOLOGUE AFUA_8G04150)-RELATED"/>
    <property type="match status" value="1"/>
</dbReference>